<sequence length="146" mass="16587">MRESLAVLMENIMYTIRECEWHRDNLLAAKSVTPVCPRTVKIIQDSYTQRREHLRQVLDLKPPLSDASNTILGRSYLATNYADAPSQTTIKEELVGAVTSSELPSQLTSNPMTRELLPHRIAIPSVYLYLRSPTSEILDDQPHQIL</sequence>
<dbReference type="EMBL" id="LAFY01005918">
    <property type="protein sequence ID" value="KJX92024.1"/>
    <property type="molecule type" value="Genomic_DNA"/>
</dbReference>
<comment type="caution">
    <text evidence="1">The sequence shown here is derived from an EMBL/GenBank/DDBJ whole genome shotgun (WGS) entry which is preliminary data.</text>
</comment>
<name>A0A0F4G406_9PEZI</name>
<protein>
    <submittedName>
        <fullName evidence="1">Uncharacterized protein</fullName>
    </submittedName>
</protein>
<accession>A0A0F4G406</accession>
<dbReference type="AlphaFoldDB" id="A0A0F4G406"/>
<organism evidence="1 2">
    <name type="scientific">Zymoseptoria brevis</name>
    <dbReference type="NCBI Taxonomy" id="1047168"/>
    <lineage>
        <taxon>Eukaryota</taxon>
        <taxon>Fungi</taxon>
        <taxon>Dikarya</taxon>
        <taxon>Ascomycota</taxon>
        <taxon>Pezizomycotina</taxon>
        <taxon>Dothideomycetes</taxon>
        <taxon>Dothideomycetidae</taxon>
        <taxon>Mycosphaerellales</taxon>
        <taxon>Mycosphaerellaceae</taxon>
        <taxon>Zymoseptoria</taxon>
    </lineage>
</organism>
<proteinExistence type="predicted"/>
<gene>
    <name evidence="1" type="ORF">TI39_contig5963g00001</name>
</gene>
<evidence type="ECO:0000313" key="1">
    <source>
        <dbReference type="EMBL" id="KJX92024.1"/>
    </source>
</evidence>
<keyword evidence="2" id="KW-1185">Reference proteome</keyword>
<reference evidence="1 2" key="1">
    <citation type="submission" date="2015-03" db="EMBL/GenBank/DDBJ databases">
        <title>RNA-seq based gene annotation and comparative genomics of four Zymoseptoria species reveal species-specific pathogenicity related genes and transposable element activity.</title>
        <authorList>
            <person name="Grandaubert J."/>
            <person name="Bhattacharyya A."/>
            <person name="Stukenbrock E.H."/>
        </authorList>
    </citation>
    <scope>NUCLEOTIDE SEQUENCE [LARGE SCALE GENOMIC DNA]</scope>
    <source>
        <strain evidence="1 2">Zb18110</strain>
    </source>
</reference>
<dbReference type="Proteomes" id="UP000033647">
    <property type="component" value="Unassembled WGS sequence"/>
</dbReference>
<evidence type="ECO:0000313" key="2">
    <source>
        <dbReference type="Proteomes" id="UP000033647"/>
    </source>
</evidence>